<sequence length="139" mass="14397">IAGVFLNHSEHPLNVQELEKAVEMAKEANLSTLIFAATPEKIREVKDLNPDYIAYEPPELIGAGVEKGISVATAKPDVIPKAVEASGPIPLLVGAGISQPSDIEVSMKLGAAGGLVASAIVTADNPTKVLDDLLSGFNS</sequence>
<dbReference type="GO" id="GO:0004807">
    <property type="term" value="F:triose-phosphate isomerase activity"/>
    <property type="evidence" value="ECO:0007669"/>
    <property type="project" value="InterPro"/>
</dbReference>
<gene>
    <name evidence="2" type="ORF">S01H1_32481</name>
</gene>
<evidence type="ECO:0000256" key="1">
    <source>
        <dbReference type="ARBA" id="ARBA00023235"/>
    </source>
</evidence>
<dbReference type="PROSITE" id="PS51440">
    <property type="entry name" value="TIM_2"/>
    <property type="match status" value="1"/>
</dbReference>
<dbReference type="InterPro" id="IPR013785">
    <property type="entry name" value="Aldolase_TIM"/>
</dbReference>
<dbReference type="EMBL" id="BARS01020115">
    <property type="protein sequence ID" value="GAG03526.1"/>
    <property type="molecule type" value="Genomic_DNA"/>
</dbReference>
<accession>X0VSM3</accession>
<keyword evidence="1" id="KW-0413">Isomerase</keyword>
<comment type="caution">
    <text evidence="2">The sequence shown here is derived from an EMBL/GenBank/DDBJ whole genome shotgun (WGS) entry which is preliminary data.</text>
</comment>
<reference evidence="2" key="1">
    <citation type="journal article" date="2014" name="Front. Microbiol.">
        <title>High frequency of phylogenetically diverse reductive dehalogenase-homologous genes in deep subseafloor sedimentary metagenomes.</title>
        <authorList>
            <person name="Kawai M."/>
            <person name="Futagami T."/>
            <person name="Toyoda A."/>
            <person name="Takaki Y."/>
            <person name="Nishi S."/>
            <person name="Hori S."/>
            <person name="Arai W."/>
            <person name="Tsubouchi T."/>
            <person name="Morono Y."/>
            <person name="Uchiyama I."/>
            <person name="Ito T."/>
            <person name="Fujiyama A."/>
            <person name="Inagaki F."/>
            <person name="Takami H."/>
        </authorList>
    </citation>
    <scope>NUCLEOTIDE SEQUENCE</scope>
    <source>
        <strain evidence="2">Expedition CK06-06</strain>
    </source>
</reference>
<feature type="non-terminal residue" evidence="2">
    <location>
        <position position="1"/>
    </location>
</feature>
<dbReference type="Pfam" id="PF00121">
    <property type="entry name" value="TIM"/>
    <property type="match status" value="1"/>
</dbReference>
<evidence type="ECO:0000313" key="2">
    <source>
        <dbReference type="EMBL" id="GAG03526.1"/>
    </source>
</evidence>
<organism evidence="2">
    <name type="scientific">marine sediment metagenome</name>
    <dbReference type="NCBI Taxonomy" id="412755"/>
    <lineage>
        <taxon>unclassified sequences</taxon>
        <taxon>metagenomes</taxon>
        <taxon>ecological metagenomes</taxon>
    </lineage>
</organism>
<protein>
    <submittedName>
        <fullName evidence="2">Uncharacterized protein</fullName>
    </submittedName>
</protein>
<name>X0VSM3_9ZZZZ</name>
<dbReference type="InterPro" id="IPR035990">
    <property type="entry name" value="TIM_sf"/>
</dbReference>
<dbReference type="AlphaFoldDB" id="X0VSM3"/>
<dbReference type="Gene3D" id="3.20.20.70">
    <property type="entry name" value="Aldolase class I"/>
    <property type="match status" value="1"/>
</dbReference>
<proteinExistence type="predicted"/>
<dbReference type="SUPFAM" id="SSF51351">
    <property type="entry name" value="Triosephosphate isomerase (TIM)"/>
    <property type="match status" value="1"/>
</dbReference>
<dbReference type="InterPro" id="IPR000652">
    <property type="entry name" value="Triosephosphate_isomerase"/>
</dbReference>